<evidence type="ECO:0000256" key="1">
    <source>
        <dbReference type="SAM" id="SignalP"/>
    </source>
</evidence>
<accession>A0A914CQU5</accession>
<organism evidence="2 3">
    <name type="scientific">Acrobeloides nanus</name>
    <dbReference type="NCBI Taxonomy" id="290746"/>
    <lineage>
        <taxon>Eukaryota</taxon>
        <taxon>Metazoa</taxon>
        <taxon>Ecdysozoa</taxon>
        <taxon>Nematoda</taxon>
        <taxon>Chromadorea</taxon>
        <taxon>Rhabditida</taxon>
        <taxon>Tylenchina</taxon>
        <taxon>Cephalobomorpha</taxon>
        <taxon>Cephaloboidea</taxon>
        <taxon>Cephalobidae</taxon>
        <taxon>Acrobeloides</taxon>
    </lineage>
</organism>
<name>A0A914CQU5_9BILA</name>
<reference evidence="3" key="1">
    <citation type="submission" date="2022-11" db="UniProtKB">
        <authorList>
            <consortium name="WormBaseParasite"/>
        </authorList>
    </citation>
    <scope>IDENTIFICATION</scope>
</reference>
<feature type="chain" id="PRO_5036997545" evidence="1">
    <location>
        <begin position="28"/>
        <end position="90"/>
    </location>
</feature>
<protein>
    <submittedName>
        <fullName evidence="3">Uncharacterized protein</fullName>
    </submittedName>
</protein>
<evidence type="ECO:0000313" key="2">
    <source>
        <dbReference type="Proteomes" id="UP000887540"/>
    </source>
</evidence>
<evidence type="ECO:0000313" key="3">
    <source>
        <dbReference type="WBParaSite" id="ACRNAN_scaffold1287.g26121.t1"/>
    </source>
</evidence>
<keyword evidence="1" id="KW-0732">Signal</keyword>
<keyword evidence="2" id="KW-1185">Reference proteome</keyword>
<proteinExistence type="predicted"/>
<dbReference type="Proteomes" id="UP000887540">
    <property type="component" value="Unplaced"/>
</dbReference>
<dbReference type="WBParaSite" id="ACRNAN_scaffold1287.g26121.t1">
    <property type="protein sequence ID" value="ACRNAN_scaffold1287.g26121.t1"/>
    <property type="gene ID" value="ACRNAN_scaffold1287.g26121"/>
</dbReference>
<dbReference type="AlphaFoldDB" id="A0A914CQU5"/>
<feature type="signal peptide" evidence="1">
    <location>
        <begin position="1"/>
        <end position="27"/>
    </location>
</feature>
<sequence length="90" mass="10570">MLTQITLFSIFLIVPLQCYLDISPATAQLIREMVAQGHNVGYHETDATYYSQRYSYGSSTSYSYPYYSYYGNSYYPYYGNYGNSNYYYYG</sequence>